<dbReference type="EMBL" id="CP106878">
    <property type="protein sequence ID" value="WAA10300.1"/>
    <property type="molecule type" value="Genomic_DNA"/>
</dbReference>
<dbReference type="GO" id="GO:0043565">
    <property type="term" value="F:sequence-specific DNA binding"/>
    <property type="evidence" value="ECO:0007669"/>
    <property type="project" value="TreeGrafter"/>
</dbReference>
<accession>A0A9E8LV71</accession>
<reference evidence="7" key="1">
    <citation type="submission" date="2022-09" db="EMBL/GenBank/DDBJ databases">
        <title>Complete Genomes of Fervidibacillus albus and Fervidibacillus halotolerans isolated from tidal flat sediments.</title>
        <authorList>
            <person name="Kwon K.K."/>
            <person name="Yang S.-H."/>
            <person name="Park M.J."/>
            <person name="Oh H.-M."/>
        </authorList>
    </citation>
    <scope>NUCLEOTIDE SEQUENCE</scope>
    <source>
        <strain evidence="7">MEBiC13591</strain>
    </source>
</reference>
<dbReference type="GO" id="GO:0032259">
    <property type="term" value="P:methylation"/>
    <property type="evidence" value="ECO:0007669"/>
    <property type="project" value="UniProtKB-KW"/>
</dbReference>
<dbReference type="Pfam" id="PF02086">
    <property type="entry name" value="MethyltransfD12"/>
    <property type="match status" value="1"/>
</dbReference>
<keyword evidence="8" id="KW-1185">Reference proteome</keyword>
<dbReference type="RefSeq" id="WP_275418083.1">
    <property type="nucleotide sequence ID" value="NZ_CP106878.1"/>
</dbReference>
<dbReference type="AlphaFoldDB" id="A0A9E8LV71"/>
<dbReference type="PROSITE" id="PS00092">
    <property type="entry name" value="N6_MTASE"/>
    <property type="match status" value="1"/>
</dbReference>
<dbReference type="InterPro" id="IPR012263">
    <property type="entry name" value="M_m6A_EcoRV"/>
</dbReference>
<gene>
    <name evidence="7" type="ORF">OE104_02905</name>
</gene>
<dbReference type="EC" id="2.1.1.72" evidence="2"/>
<evidence type="ECO:0000313" key="7">
    <source>
        <dbReference type="EMBL" id="WAA10300.1"/>
    </source>
</evidence>
<dbReference type="KEGG" id="faf:OE104_02905"/>
<dbReference type="GO" id="GO:1904047">
    <property type="term" value="F:S-adenosyl-L-methionine binding"/>
    <property type="evidence" value="ECO:0007669"/>
    <property type="project" value="TreeGrafter"/>
</dbReference>
<evidence type="ECO:0000256" key="3">
    <source>
        <dbReference type="ARBA" id="ARBA00022603"/>
    </source>
</evidence>
<dbReference type="PANTHER" id="PTHR30481:SF2">
    <property type="entry name" value="SITE-SPECIFIC DNA-METHYLTRANSFERASE (ADENINE-SPECIFIC)"/>
    <property type="match status" value="1"/>
</dbReference>
<protein>
    <recommendedName>
        <fullName evidence="2">site-specific DNA-methyltransferase (adenine-specific)</fullName>
        <ecNumber evidence="2">2.1.1.72</ecNumber>
    </recommendedName>
</protein>
<proteinExistence type="inferred from homology"/>
<evidence type="ECO:0000313" key="8">
    <source>
        <dbReference type="Proteomes" id="UP001164718"/>
    </source>
</evidence>
<dbReference type="PANTHER" id="PTHR30481">
    <property type="entry name" value="DNA ADENINE METHYLASE"/>
    <property type="match status" value="1"/>
</dbReference>
<keyword evidence="4" id="KW-0808">Transferase</keyword>
<comment type="similarity">
    <text evidence="1">Belongs to the N(4)/N(6)-methyltransferase family.</text>
</comment>
<dbReference type="InterPro" id="IPR012327">
    <property type="entry name" value="MeTrfase_D12"/>
</dbReference>
<evidence type="ECO:0000256" key="6">
    <source>
        <dbReference type="ARBA" id="ARBA00047942"/>
    </source>
</evidence>
<evidence type="ECO:0000256" key="1">
    <source>
        <dbReference type="ARBA" id="ARBA00006594"/>
    </source>
</evidence>
<evidence type="ECO:0000256" key="2">
    <source>
        <dbReference type="ARBA" id="ARBA00011900"/>
    </source>
</evidence>
<dbReference type="REBASE" id="677468">
    <property type="entry name" value="M.Bba13591ORF2905P"/>
</dbReference>
<evidence type="ECO:0000256" key="4">
    <source>
        <dbReference type="ARBA" id="ARBA00022679"/>
    </source>
</evidence>
<dbReference type="Proteomes" id="UP001164718">
    <property type="component" value="Chromosome"/>
</dbReference>
<dbReference type="PRINTS" id="PR00505">
    <property type="entry name" value="D12N6MTFRASE"/>
</dbReference>
<sequence>MPKTYSPLRYPGGKNAIYKYIKQIVAINNINTYIEPFAGGAAVAVRLLLSNDVKRIIINDYDRSIYAFWYSVLYHTDELIKKIRDTEITINEWYRQKEIQSEKENVDLFELGFSTLFLNRTNRSGIIKGGVIGGKKQDGPEKLNCRFNKEKIIEKIILIAEKRNNIELYNMDAYDFIDSVIKKTKKSFIFFDPPYFNKGPSLYTSFYTKENHIELAKKIQTNLRNRKWIITYDHSEIIKNLYSSLEYIEYFLNYSAQKKTKGVEYMFFSKKLIMVDPDNYLHLK</sequence>
<comment type="catalytic activity">
    <reaction evidence="6">
        <text>a 2'-deoxyadenosine in DNA + S-adenosyl-L-methionine = an N(6)-methyl-2'-deoxyadenosine in DNA + S-adenosyl-L-homocysteine + H(+)</text>
        <dbReference type="Rhea" id="RHEA:15197"/>
        <dbReference type="Rhea" id="RHEA-COMP:12418"/>
        <dbReference type="Rhea" id="RHEA-COMP:12419"/>
        <dbReference type="ChEBI" id="CHEBI:15378"/>
        <dbReference type="ChEBI" id="CHEBI:57856"/>
        <dbReference type="ChEBI" id="CHEBI:59789"/>
        <dbReference type="ChEBI" id="CHEBI:90615"/>
        <dbReference type="ChEBI" id="CHEBI:90616"/>
        <dbReference type="EC" id="2.1.1.72"/>
    </reaction>
</comment>
<dbReference type="PIRSF" id="PIRSF000398">
    <property type="entry name" value="M_m6A_EcoRV"/>
    <property type="match status" value="1"/>
</dbReference>
<dbReference type="GO" id="GO:0009007">
    <property type="term" value="F:site-specific DNA-methyltransferase (adenine-specific) activity"/>
    <property type="evidence" value="ECO:0007669"/>
    <property type="project" value="UniProtKB-EC"/>
</dbReference>
<name>A0A9E8LV71_9BACI</name>
<organism evidence="7 8">
    <name type="scientific">Fervidibacillus albus</name>
    <dbReference type="NCBI Taxonomy" id="2980026"/>
    <lineage>
        <taxon>Bacteria</taxon>
        <taxon>Bacillati</taxon>
        <taxon>Bacillota</taxon>
        <taxon>Bacilli</taxon>
        <taxon>Bacillales</taxon>
        <taxon>Bacillaceae</taxon>
        <taxon>Fervidibacillus</taxon>
    </lineage>
</organism>
<dbReference type="InterPro" id="IPR002052">
    <property type="entry name" value="DNA_methylase_N6_adenine_CS"/>
</dbReference>
<dbReference type="InterPro" id="IPR029063">
    <property type="entry name" value="SAM-dependent_MTases_sf"/>
</dbReference>
<dbReference type="Gene3D" id="3.40.50.150">
    <property type="entry name" value="Vaccinia Virus protein VP39"/>
    <property type="match status" value="1"/>
</dbReference>
<dbReference type="Gene3D" id="1.10.1020.10">
    <property type="entry name" value="Adenine-specific Methyltransferase, Domain 2"/>
    <property type="match status" value="1"/>
</dbReference>
<dbReference type="SUPFAM" id="SSF53335">
    <property type="entry name" value="S-adenosyl-L-methionine-dependent methyltransferases"/>
    <property type="match status" value="1"/>
</dbReference>
<dbReference type="InterPro" id="IPR023095">
    <property type="entry name" value="Ade_MeTrfase_dom_2"/>
</dbReference>
<dbReference type="GO" id="GO:0006298">
    <property type="term" value="P:mismatch repair"/>
    <property type="evidence" value="ECO:0007669"/>
    <property type="project" value="TreeGrafter"/>
</dbReference>
<dbReference type="GO" id="GO:0009307">
    <property type="term" value="P:DNA restriction-modification system"/>
    <property type="evidence" value="ECO:0007669"/>
    <property type="project" value="InterPro"/>
</dbReference>
<keyword evidence="3 7" id="KW-0489">Methyltransferase</keyword>
<keyword evidence="5" id="KW-0949">S-adenosyl-L-methionine</keyword>
<evidence type="ECO:0000256" key="5">
    <source>
        <dbReference type="ARBA" id="ARBA00022691"/>
    </source>
</evidence>